<dbReference type="Proteomes" id="UP000000383">
    <property type="component" value="Chromosome"/>
</dbReference>
<dbReference type="SMART" id="SM00736">
    <property type="entry name" value="CADG"/>
    <property type="match status" value="2"/>
</dbReference>
<dbReference type="GO" id="GO:0005509">
    <property type="term" value="F:calcium ion binding"/>
    <property type="evidence" value="ECO:0007669"/>
    <property type="project" value="InterPro"/>
</dbReference>
<keyword evidence="11" id="KW-1185">Reference proteome</keyword>
<dbReference type="InterPro" id="IPR018511">
    <property type="entry name" value="Hemolysin-typ_Ca-bd_CS"/>
</dbReference>
<dbReference type="InterPro" id="IPR013783">
    <property type="entry name" value="Ig-like_fold"/>
</dbReference>
<feature type="domain" description="Dystroglycan-type cadherin-like" evidence="9">
    <location>
        <begin position="2271"/>
        <end position="2371"/>
    </location>
</feature>
<dbReference type="InterPro" id="IPR015919">
    <property type="entry name" value="Cadherin-like_sf"/>
</dbReference>
<dbReference type="InterPro" id="IPR001343">
    <property type="entry name" value="Hemolysn_Ca-bd"/>
</dbReference>
<dbReference type="InterPro" id="IPR006644">
    <property type="entry name" value="Cadg"/>
</dbReference>
<dbReference type="PRINTS" id="PR01488">
    <property type="entry name" value="RTXTOXINA"/>
</dbReference>
<gene>
    <name evidence="10" type="ordered locus">M301_0012</name>
</gene>
<evidence type="ECO:0000256" key="6">
    <source>
        <dbReference type="ARBA" id="ARBA00023026"/>
    </source>
</evidence>
<feature type="domain" description="Dystroglycan-type cadherin-like" evidence="9">
    <location>
        <begin position="2170"/>
        <end position="2270"/>
    </location>
</feature>
<dbReference type="Pfam" id="PF05345">
    <property type="entry name" value="He_PIG"/>
    <property type="match status" value="2"/>
</dbReference>
<dbReference type="InterPro" id="IPR003995">
    <property type="entry name" value="RTX_toxin_determinant-A"/>
</dbReference>
<evidence type="ECO:0000313" key="11">
    <source>
        <dbReference type="Proteomes" id="UP000000383"/>
    </source>
</evidence>
<feature type="region of interest" description="Disordered" evidence="8">
    <location>
        <begin position="382"/>
        <end position="405"/>
    </location>
</feature>
<dbReference type="STRING" id="666681.M301_0012"/>
<evidence type="ECO:0000256" key="4">
    <source>
        <dbReference type="ARBA" id="ARBA00022656"/>
    </source>
</evidence>
<evidence type="ECO:0000313" key="10">
    <source>
        <dbReference type="EMBL" id="ADI28401.1"/>
    </source>
</evidence>
<evidence type="ECO:0000256" key="1">
    <source>
        <dbReference type="ARBA" id="ARBA00004370"/>
    </source>
</evidence>
<dbReference type="PANTHER" id="PTHR38340:SF1">
    <property type="entry name" value="S-LAYER PROTEIN"/>
    <property type="match status" value="1"/>
</dbReference>
<dbReference type="SUPFAM" id="SSF49313">
    <property type="entry name" value="Cadherin-like"/>
    <property type="match status" value="2"/>
</dbReference>
<keyword evidence="7" id="KW-0472">Membrane</keyword>
<dbReference type="PANTHER" id="PTHR38340">
    <property type="entry name" value="S-LAYER PROTEIN"/>
    <property type="match status" value="1"/>
</dbReference>
<dbReference type="Gene3D" id="2.60.40.10">
    <property type="entry name" value="Immunoglobulins"/>
    <property type="match status" value="2"/>
</dbReference>
<dbReference type="eggNOG" id="COG2931">
    <property type="taxonomic scope" value="Bacteria"/>
</dbReference>
<dbReference type="PROSITE" id="PS00330">
    <property type="entry name" value="HEMOLYSIN_CALCIUM"/>
    <property type="match status" value="16"/>
</dbReference>
<accession>D7DJP1</accession>
<feature type="region of interest" description="Disordered" evidence="8">
    <location>
        <begin position="790"/>
        <end position="825"/>
    </location>
</feature>
<sequence length="3249" mass="334840">MAIVLTSAQLNRINELGNPTDGSKPDYAGMYQYIFDTVGSQMPTEQWYWFQQAALINQYLNDVALGKPTPNVSQSAYFIQQINILSLTLAGPGHDASDTNIALISNTIGLNVYNDIIQHDGLIPKLASQVGMDINAALQTGHLNLSQWGGSFYFWDTVPPAGLGGTSGVGGADGVRKIGQIIVDSGNLSNFIEMTSTAMARTIAKFGLKGDGASINALLGAIQTFSYGHTDGLGSIALDPLLAGQPLLAAELVYNSDQQVGLKVLFSVVQKTVKLIPALNANLDFSQVTFDDFIDYFKDVSSYLTADTIGAAISNLFKDTKFGTSGNDELNGGFLIGLGNDVLFGLGGNDHLDGGLGKDRLYGGAGDDVLDGGWGDDQLYGGKDNDTLNGGDDNDHLEGGAGNDTLNGGEGADYLYGGTGTDTYIHNTGDGNDVIMDSDGDGKILINGSTTPLSGGKQVKGTTNLWLSDDKKTQYALYHNGDGTDTLNIYLQNNERLFVKDWQDGNLGISLKDNEASTPTVKTNKSDFYVAQDDEVIDGGDGNDVLFSSTTAAVTLTGGAGDDLIMANGNGGGHLDLYTADHEDYIQITTPEDWVTHQASWQIGHSTVPDDVFYRNGYDLSTEINVTGTDAALGDVSLTTDLRTFTGAADQQGATLLGGTGNDLISGSSAADYIDGGDDNDILYGYAGDDNMFGGKGKDYIVGGDGNDNIDGGTEDDELVGGYGADYLMGGAGNDILIADLPKVAGTDAPPTSTDYSQMGGDILDGGIGNDELYGGAGDNTLFGGKGDDNLSGDGLGTPAQYHGNDYLDGGEGTDQLWGNGGNDTLLGGDGNDHIEGDYNVAKLAGQYHGNDLIDGGAGDDEILGEGGNDTIFGGAGDDLILGDGGGVSAEFEGDDVIDGGDGDDEISGDGGNDTLLGGAGKDKLYGGLGNDQLDGGAGDDRLHGGEDSDTLQGGSGHDALYGEMGNDTLIGNGDGDYLAGGAGQDTYYAQAGDLIDDVDQDANTIKLGSANQDANAANVTMELVELDIVDPDTQASHVEQAMAISNNGSTSYILHGTTSNAKSVFDLGGTQISYATLVGDTLQTQINIKAVNATAIGGMQNDTLVASDGLDTYLSGGRGDDALYGSTGADELIGGQGADVLNGDAGNDNITGGTGNDMLNGGLGADTYQFQLGDGNDTLAEQNDAISHIQFGAGITTNDISITYTDPTKPDPSLGFTINYGTHLDVTTNITTTDSIHFMQGLNNGITADFSFADGTTIASIEDLLVLSNHTALNLTADDSNNILIGSNQNDTLIGLNGDDGLIAGQGNDTLNGGQGHDILMGGTGDDRYLFNLGDGQDLIIDSNAENNTIVFGAGISLDSITTQQSYGQDGKDYLTLYYGNQGDSITIQNGSNNSIKQFQFTDTNNSYSLNSIIANPLTLNGTAGNDTLIGNRNNDTLDGKAGNDTLIGGLGNDTYLINLGDGTDTIIESSNGQSNANNTVQFGPSYGAGINLNDVTGTKRIDADGKEYLVLQYGSNPSDQVSILDGFKGAIQNYQIQKTTTVVYSNGGGYTNTDPVTLTWQALIASTVITPLTVSGTEGADSLIGGKASDTLLGGAGDDVLTANAGNDLLDGGAGNDMLDGGVGLDTYVFNKGTGNDVVLETNVETNRILLGNDIALADLDVAQIGNNLVLSIKNTADTLTLQDYFSNRNPWQVSTADNAMNTTVADLLYAHNLNSALLPIETRIQNYQNDFLSALKLSEQAIFNAANPNNGPYDKVVNNFDITSITQNSDAANIYGSAQNDISNTTLQTGTRSYTAYTYTPAATPQVQYQTVSLAAAALLYDGGGGFIELPYGAQPIVVMDPWPTSGGGSSQQPSHIVGYSVPTSSNTISTSYNMTAYTATAPVYTTYNNQQLVVEIINGGSSSNNIQSNNGGYANLERWWGYQSDVVYSFDGVRLRHIDTYHNDLDIAHQVLNGGAGDDVLSGGGWALDANGYDSFYAGGDHFFQNMGNRSGSFLYGDSGNDTLIGTALADELIGGEGDDILNGAAGADTYRVLAGANQGWDTINDSGYAKTQENGELNDLDAGYGGKIPTDTIVFEAGIRRQDLQLSWGEVTADGSKVLDISWGSNTGIHVIVPDVYQVGTDWSGTATYAGGLGIESFQFADGTSMTMAEMQALIPSADINHEPVVANAISAQTALEDSTFSFTIPADAFSDADASDVLSYSTTLADGSALPSWLSFDAVTNTYSGTPLNEHVGNLSLTLTATDLAGASVSQNFDLSVQNTNDAPTLNLALADAVATETQAFSYTIPVNAFTDVDAGDVLSYTVTQTNGTVLPSWLTFDAATRTISGTALDANIGVLDLKVTATDMAGTNVQDSFQLTINPLNRVLTGTTANDTLIGGQGNDLLDGGAGSDTMKGGKGNDTYIVDNVADIVSENLNEGTDTVQSSVTYLLTGNIENLVLTGNIAINAVGNTLDNILTGNTANNTLNGAAGADTMSGGLGNDIYVVDNVGDVVTENAGEGTDTVQSSITYTLGNALENLTLTGTTAINGTGNALDNLLTGNTANNTLIGGDGNDTLNGGTGADTMSGGLGNDIYVVDNVGDVVTENAGEGTDTVQSSITYTLGNALENLTLTGTTAINGTGNALDNVLTGNTANNTLIGGDGNDTLNGGTGADTMSGGLGDDLYIVDNVNDILIENADEGYDTVQTSVTLTGLADNIEGITLTGTVAINAVGNGLNNTMVGNAAANKLEGGDGDDVISGGAGADTMVGGNGNDLYTVDNVNDIVIEDVNGGDSDWIKTSVTLTSLAANVEILAILGTVINATGNELDNIIFGNSSNNVIDGGLGGDGMAGGAGNDTYLVDNINDIVSESAGGGTDNVQSSITYTLTDNVENLTLTGTNPINGTGNTLNNTITGNAGSNTLDGGAGTDILVGGAGNDTYIVDLTATNTLQDSITEVAAGGIDTLVLRGGTVLATAATITLGTEVDNLDASATGMTLLNLTGNALANFMKGNSANNTLTDTAGGNDILQGFAGIDTFNDTVGNNLFDGGLGNDLITAGSGRDIIIGGQGNDTITTGTGYDVIVFNKGDGQDIINASTGADNTISLGGNFAYSDLSLTKSTNDLILKMGATDQITLKNWYLTSPTNKSVINLQVVAEAIQGFTLGGADALRNNKIENFNFSNLVAAFDTAGATANWQLTDARLTTHLQAGSDTAAIGGDLAYQYGNNSNLTGMGLLNAQSVIAAASFGQTAQTLNNPTVWQAEVAKLG</sequence>
<proteinExistence type="predicted"/>
<evidence type="ECO:0000256" key="3">
    <source>
        <dbReference type="ARBA" id="ARBA00022525"/>
    </source>
</evidence>
<comment type="subcellular location">
    <subcellularLocation>
        <location evidence="1">Membrane</location>
    </subcellularLocation>
    <subcellularLocation>
        <location evidence="2">Secreted</location>
    </subcellularLocation>
</comment>
<keyword evidence="4" id="KW-0800">Toxin</keyword>
<reference evidence="11" key="1">
    <citation type="submission" date="2010-05" db="EMBL/GenBank/DDBJ databases">
        <title>Complete sequence of Methylotenera sp. 301.</title>
        <authorList>
            <person name="Lucas S."/>
            <person name="Copeland A."/>
            <person name="Lapidus A."/>
            <person name="Cheng J.-F."/>
            <person name="Bruce D."/>
            <person name="Goodwin L."/>
            <person name="Pitluck S."/>
            <person name="Clum A."/>
            <person name="Land M."/>
            <person name="Hauser L."/>
            <person name="Kyrpides N."/>
            <person name="Ivanova N."/>
            <person name="Chistoservova L."/>
            <person name="Kalyuzhnaya M."/>
            <person name="Woyke T."/>
        </authorList>
    </citation>
    <scope>NUCLEOTIDE SEQUENCE [LARGE SCALE GENOMIC DNA]</scope>
    <source>
        <strain evidence="11">301</strain>
    </source>
</reference>
<evidence type="ECO:0000256" key="2">
    <source>
        <dbReference type="ARBA" id="ARBA00004613"/>
    </source>
</evidence>
<evidence type="ECO:0000256" key="5">
    <source>
        <dbReference type="ARBA" id="ARBA00022737"/>
    </source>
</evidence>
<dbReference type="PRINTS" id="PR00313">
    <property type="entry name" value="CABNDNGRPT"/>
</dbReference>
<dbReference type="SUPFAM" id="SSF51120">
    <property type="entry name" value="beta-Roll"/>
    <property type="match status" value="15"/>
</dbReference>
<organism evidence="10 11">
    <name type="scientific">Methylotenera versatilis (strain 301)</name>
    <dbReference type="NCBI Taxonomy" id="666681"/>
    <lineage>
        <taxon>Bacteria</taxon>
        <taxon>Pseudomonadati</taxon>
        <taxon>Pseudomonadota</taxon>
        <taxon>Betaproteobacteria</taxon>
        <taxon>Nitrosomonadales</taxon>
        <taxon>Methylophilaceae</taxon>
        <taxon>Methylotenera</taxon>
    </lineage>
</organism>
<dbReference type="EMBL" id="CP002056">
    <property type="protein sequence ID" value="ADI28401.1"/>
    <property type="molecule type" value="Genomic_DNA"/>
</dbReference>
<reference evidence="10 11" key="2">
    <citation type="journal article" date="2011" name="J. Bacteriol.">
        <title>Genomes of three methylotrophs from a single niche uncover genetic and metabolic divergence of Methylophilaceae.</title>
        <authorList>
            <person name="Lapidus A."/>
            <person name="Clum A."/>
            <person name="Labutti K."/>
            <person name="Kaluzhnaya M.G."/>
            <person name="Lim S."/>
            <person name="Beck D.A."/>
            <person name="Glavina Del Rio T."/>
            <person name="Nolan M."/>
            <person name="Mavromatis K."/>
            <person name="Huntemann M."/>
            <person name="Lucas S."/>
            <person name="Lidstrom M.E."/>
            <person name="Ivanova N."/>
            <person name="Chistoserdova L."/>
        </authorList>
    </citation>
    <scope>NUCLEOTIDE SEQUENCE [LARGE SCALE GENOMIC DNA]</scope>
    <source>
        <strain evidence="10 11">301</strain>
    </source>
</reference>
<dbReference type="Pfam" id="PF00353">
    <property type="entry name" value="HemolysinCabind"/>
    <property type="match status" value="26"/>
</dbReference>
<protein>
    <submittedName>
        <fullName evidence="10">Ig family protein</fullName>
    </submittedName>
</protein>
<dbReference type="InterPro" id="IPR011049">
    <property type="entry name" value="Serralysin-like_metalloprot_C"/>
</dbReference>
<keyword evidence="3" id="KW-0964">Secreted</keyword>
<dbReference type="Gene3D" id="2.150.10.10">
    <property type="entry name" value="Serralysin-like metalloprotease, C-terminal"/>
    <property type="match status" value="15"/>
</dbReference>
<evidence type="ECO:0000256" key="8">
    <source>
        <dbReference type="SAM" id="MobiDB-lite"/>
    </source>
</evidence>
<feature type="region of interest" description="Disordered" evidence="8">
    <location>
        <begin position="931"/>
        <end position="955"/>
    </location>
</feature>
<evidence type="ECO:0000256" key="7">
    <source>
        <dbReference type="ARBA" id="ARBA00023136"/>
    </source>
</evidence>
<keyword evidence="5" id="KW-0677">Repeat</keyword>
<dbReference type="KEGG" id="meh:M301_0012"/>
<dbReference type="HOGENOM" id="CLU_225332_0_0_4"/>
<dbReference type="InterPro" id="IPR050557">
    <property type="entry name" value="RTX_toxin/Mannuronan_C5-epim"/>
</dbReference>
<dbReference type="OrthoDB" id="8538764at2"/>
<dbReference type="GO" id="GO:0090729">
    <property type="term" value="F:toxin activity"/>
    <property type="evidence" value="ECO:0007669"/>
    <property type="project" value="UniProtKB-KW"/>
</dbReference>
<dbReference type="GO" id="GO:0016020">
    <property type="term" value="C:membrane"/>
    <property type="evidence" value="ECO:0007669"/>
    <property type="project" value="UniProtKB-SubCell"/>
</dbReference>
<dbReference type="RefSeq" id="WP_013146719.1">
    <property type="nucleotide sequence ID" value="NC_014207.1"/>
</dbReference>
<dbReference type="GO" id="GO:0005576">
    <property type="term" value="C:extracellular region"/>
    <property type="evidence" value="ECO:0007669"/>
    <property type="project" value="UniProtKB-SubCell"/>
</dbReference>
<name>D7DJP1_METV0</name>
<evidence type="ECO:0000259" key="9">
    <source>
        <dbReference type="SMART" id="SM00736"/>
    </source>
</evidence>
<keyword evidence="6" id="KW-0843">Virulence</keyword>